<keyword evidence="1" id="KW-0479">Metal-binding</keyword>
<protein>
    <submittedName>
        <fullName evidence="3">Ni/Fe hydrogenase subunit gamma</fullName>
    </submittedName>
</protein>
<feature type="domain" description="FAD-binding FR-type" evidence="2">
    <location>
        <begin position="2"/>
        <end position="102"/>
    </location>
</feature>
<dbReference type="SUPFAM" id="SSF63380">
    <property type="entry name" value="Riboflavin synthase domain-like"/>
    <property type="match status" value="1"/>
</dbReference>
<dbReference type="SUPFAM" id="SSF52343">
    <property type="entry name" value="Ferredoxin reductase-like, C-terminal NADP-linked domain"/>
    <property type="match status" value="1"/>
</dbReference>
<feature type="binding site" evidence="1">
    <location>
        <position position="243"/>
    </location>
    <ligand>
        <name>[2Fe-2S] cluster</name>
        <dbReference type="ChEBI" id="CHEBI:190135"/>
    </ligand>
</feature>
<dbReference type="GO" id="GO:0046872">
    <property type="term" value="F:metal ion binding"/>
    <property type="evidence" value="ECO:0007669"/>
    <property type="project" value="UniProtKB-KW"/>
</dbReference>
<feature type="binding site" evidence="1">
    <location>
        <position position="238"/>
    </location>
    <ligand>
        <name>[2Fe-2S] cluster</name>
        <dbReference type="ChEBI" id="CHEBI:190135"/>
    </ligand>
</feature>
<dbReference type="InterPro" id="IPR001433">
    <property type="entry name" value="OxRdtase_FAD/NAD-bd"/>
</dbReference>
<dbReference type="InterPro" id="IPR012165">
    <property type="entry name" value="Cyt_c3_hydrogenase_gsu"/>
</dbReference>
<dbReference type="PRINTS" id="PR00406">
    <property type="entry name" value="CYTB5RDTASE"/>
</dbReference>
<comment type="cofactor">
    <cofactor evidence="1">
        <name>[2Fe-2S] cluster</name>
        <dbReference type="ChEBI" id="CHEBI:190135"/>
    </cofactor>
    <text evidence="1">Binds 1 [2Fe-2S] cluster per subunit.</text>
</comment>
<dbReference type="GO" id="GO:0050660">
    <property type="term" value="F:flavin adenine dinucleotide binding"/>
    <property type="evidence" value="ECO:0007669"/>
    <property type="project" value="InterPro"/>
</dbReference>
<keyword evidence="4" id="KW-1185">Reference proteome</keyword>
<dbReference type="AlphaFoldDB" id="A0A9X0W626"/>
<reference evidence="3 4" key="1">
    <citation type="journal article" date="2020" name="Microorganisms">
        <title>Osmotic Adaptation and Compatible Solute Biosynthesis of Phototrophic Bacteria as Revealed from Genome Analyses.</title>
        <authorList>
            <person name="Imhoff J.F."/>
            <person name="Rahn T."/>
            <person name="Kunzel S."/>
            <person name="Keller A."/>
            <person name="Neulinger S.C."/>
        </authorList>
    </citation>
    <scope>NUCLEOTIDE SEQUENCE [LARGE SCALE GENOMIC DNA]</scope>
    <source>
        <strain evidence="3 4">DSM 25653</strain>
    </source>
</reference>
<feature type="binding site" evidence="1">
    <location>
        <position position="246"/>
    </location>
    <ligand>
        <name>[2Fe-2S] cluster</name>
        <dbReference type="ChEBI" id="CHEBI:190135"/>
    </ligand>
</feature>
<dbReference type="Gene3D" id="2.40.30.10">
    <property type="entry name" value="Translation factors"/>
    <property type="match status" value="1"/>
</dbReference>
<keyword evidence="1" id="KW-0408">Iron</keyword>
<dbReference type="PANTHER" id="PTHR43513:SF1">
    <property type="entry name" value="ANAEROBIC SULFITE REDUCTASE SUBUNIT B"/>
    <property type="match status" value="1"/>
</dbReference>
<dbReference type="InterPro" id="IPR050353">
    <property type="entry name" value="PyrK_electron_transfer"/>
</dbReference>
<dbReference type="Pfam" id="PF10418">
    <property type="entry name" value="DHODB_Fe-S_bind"/>
    <property type="match status" value="1"/>
</dbReference>
<dbReference type="GO" id="GO:0051537">
    <property type="term" value="F:2 iron, 2 sulfur cluster binding"/>
    <property type="evidence" value="ECO:0007669"/>
    <property type="project" value="UniProtKB-KW"/>
</dbReference>
<evidence type="ECO:0000313" key="3">
    <source>
        <dbReference type="EMBL" id="MBK1617512.1"/>
    </source>
</evidence>
<dbReference type="InterPro" id="IPR017938">
    <property type="entry name" value="Riboflavin_synthase-like_b-brl"/>
</dbReference>
<dbReference type="InterPro" id="IPR017927">
    <property type="entry name" value="FAD-bd_FR_type"/>
</dbReference>
<gene>
    <name evidence="3" type="ORF">CKO42_03390</name>
</gene>
<evidence type="ECO:0000259" key="2">
    <source>
        <dbReference type="PROSITE" id="PS51384"/>
    </source>
</evidence>
<keyword evidence="1" id="KW-0411">Iron-sulfur</keyword>
<evidence type="ECO:0000313" key="4">
    <source>
        <dbReference type="Proteomes" id="UP001138768"/>
    </source>
</evidence>
<comment type="caution">
    <text evidence="3">The sequence shown here is derived from an EMBL/GenBank/DDBJ whole genome shotgun (WGS) entry which is preliminary data.</text>
</comment>
<organism evidence="3 4">
    <name type="scientific">Lamprobacter modestohalophilus</name>
    <dbReference type="NCBI Taxonomy" id="1064514"/>
    <lineage>
        <taxon>Bacteria</taxon>
        <taxon>Pseudomonadati</taxon>
        <taxon>Pseudomonadota</taxon>
        <taxon>Gammaproteobacteria</taxon>
        <taxon>Chromatiales</taxon>
        <taxon>Chromatiaceae</taxon>
        <taxon>Lamprobacter</taxon>
    </lineage>
</organism>
<dbReference type="PANTHER" id="PTHR43513">
    <property type="entry name" value="DIHYDROOROTATE DEHYDROGENASE B (NAD(+)), ELECTRON TRANSFER SUBUNIT"/>
    <property type="match status" value="1"/>
</dbReference>
<proteinExistence type="predicted"/>
<dbReference type="InterPro" id="IPR019480">
    <property type="entry name" value="Dihydroorotate_DH_Fe-S-bd"/>
</dbReference>
<dbReference type="CDD" id="cd06221">
    <property type="entry name" value="sulfite_reductase_like"/>
    <property type="match status" value="1"/>
</dbReference>
<dbReference type="GO" id="GO:0006221">
    <property type="term" value="P:pyrimidine nucleotide biosynthetic process"/>
    <property type="evidence" value="ECO:0007669"/>
    <property type="project" value="InterPro"/>
</dbReference>
<sequence length="274" mass="29951">MGPPWEAEVLSRDDETQSLCTLHLRLTDADARAAYRFLPGQFNMLYVPAVGGVPISIASDPEQPQRLAHTISAVGRVTRVLARLSTGDRIGLRGPYGRGWPLDQAEGQDLVVVTGGLGCAPVVAAIDYALARRADFGQLVILQGVKHAADMFWRARYDAWAELPNTVVRLAADQPDHHWQDHVGLVTDLLDEIPLRPDASIALICGPEPMMLAAAKRLVALGISDDRIWLSLERGFQCGVGHCGHCQLGPYFVCRDGPVFPWSEISWLLGQKGF</sequence>
<accession>A0A9X0W626</accession>
<keyword evidence="1" id="KW-0001">2Fe-2S</keyword>
<feature type="binding site" evidence="1">
    <location>
        <position position="254"/>
    </location>
    <ligand>
        <name>[2Fe-2S] cluster</name>
        <dbReference type="ChEBI" id="CHEBI:190135"/>
    </ligand>
</feature>
<dbReference type="PROSITE" id="PS51384">
    <property type="entry name" value="FAD_FR"/>
    <property type="match status" value="1"/>
</dbReference>
<dbReference type="Pfam" id="PF00175">
    <property type="entry name" value="NAD_binding_1"/>
    <property type="match status" value="1"/>
</dbReference>
<dbReference type="InterPro" id="IPR039261">
    <property type="entry name" value="FNR_nucleotide-bd"/>
</dbReference>
<dbReference type="Proteomes" id="UP001138768">
    <property type="component" value="Unassembled WGS sequence"/>
</dbReference>
<dbReference type="EMBL" id="NRRY01000003">
    <property type="protein sequence ID" value="MBK1617512.1"/>
    <property type="molecule type" value="Genomic_DNA"/>
</dbReference>
<evidence type="ECO:0000256" key="1">
    <source>
        <dbReference type="PIRSR" id="PIRSR006816-2"/>
    </source>
</evidence>
<dbReference type="Gene3D" id="3.40.50.80">
    <property type="entry name" value="Nucleotide-binding domain of ferredoxin-NADP reductase (FNR) module"/>
    <property type="match status" value="1"/>
</dbReference>
<name>A0A9X0W626_9GAMM</name>
<dbReference type="PIRSF" id="PIRSF006816">
    <property type="entry name" value="Cyc3_hyd_g"/>
    <property type="match status" value="1"/>
</dbReference>
<dbReference type="GO" id="GO:0016491">
    <property type="term" value="F:oxidoreductase activity"/>
    <property type="evidence" value="ECO:0007669"/>
    <property type="project" value="InterPro"/>
</dbReference>